<dbReference type="EMBL" id="JADEXS010000224">
    <property type="protein sequence ID" value="MBE9024064.1"/>
    <property type="molecule type" value="Genomic_DNA"/>
</dbReference>
<dbReference type="SUPFAM" id="SSF52540">
    <property type="entry name" value="P-loop containing nucleoside triphosphate hydrolases"/>
    <property type="match status" value="1"/>
</dbReference>
<proteinExistence type="predicted"/>
<dbReference type="Pfam" id="PF12476">
    <property type="entry name" value="DUF3696"/>
    <property type="match status" value="1"/>
</dbReference>
<dbReference type="Gene3D" id="3.40.50.300">
    <property type="entry name" value="P-loop containing nucleotide triphosphate hydrolases"/>
    <property type="match status" value="1"/>
</dbReference>
<dbReference type="PIRSF" id="PIRSF034888">
    <property type="entry name" value="P-loop_UCP034888"/>
    <property type="match status" value="1"/>
</dbReference>
<dbReference type="InterPro" id="IPR014592">
    <property type="entry name" value="P-loop_UCP034888"/>
</dbReference>
<organism evidence="3 4">
    <name type="scientific">Desmonostoc muscorum LEGE 12446</name>
    <dbReference type="NCBI Taxonomy" id="1828758"/>
    <lineage>
        <taxon>Bacteria</taxon>
        <taxon>Bacillati</taxon>
        <taxon>Cyanobacteriota</taxon>
        <taxon>Cyanophyceae</taxon>
        <taxon>Nostocales</taxon>
        <taxon>Nostocaceae</taxon>
        <taxon>Desmonostoc</taxon>
    </lineage>
</organism>
<gene>
    <name evidence="3" type="ORF">IQ276_16995</name>
</gene>
<dbReference type="InterPro" id="IPR022532">
    <property type="entry name" value="DUF3696"/>
</dbReference>
<dbReference type="Proteomes" id="UP000622533">
    <property type="component" value="Unassembled WGS sequence"/>
</dbReference>
<evidence type="ECO:0000313" key="3">
    <source>
        <dbReference type="EMBL" id="MBE9024064.1"/>
    </source>
</evidence>
<dbReference type="InterPro" id="IPR027417">
    <property type="entry name" value="P-loop_NTPase"/>
</dbReference>
<accession>A0A8J6ZY18</accession>
<evidence type="ECO:0000259" key="2">
    <source>
        <dbReference type="Pfam" id="PF13175"/>
    </source>
</evidence>
<dbReference type="PANTHER" id="PTHR43581:SF2">
    <property type="entry name" value="EXCINUCLEASE ATPASE SUBUNIT"/>
    <property type="match status" value="1"/>
</dbReference>
<dbReference type="InterPro" id="IPR041685">
    <property type="entry name" value="AAA_GajA/Old/RecF-like"/>
</dbReference>
<dbReference type="RefSeq" id="WP_193918146.1">
    <property type="nucleotide sequence ID" value="NZ_JADEXS020000001.1"/>
</dbReference>
<comment type="caution">
    <text evidence="3">The sequence shown here is derived from an EMBL/GenBank/DDBJ whole genome shotgun (WGS) entry which is preliminary data.</text>
</comment>
<dbReference type="Pfam" id="PF13175">
    <property type="entry name" value="AAA_15"/>
    <property type="match status" value="1"/>
</dbReference>
<protein>
    <submittedName>
        <fullName evidence="3">DUF3696 domain-containing protein</fullName>
    </submittedName>
</protein>
<dbReference type="PANTHER" id="PTHR43581">
    <property type="entry name" value="ATP/GTP PHOSPHATASE"/>
    <property type="match status" value="1"/>
</dbReference>
<evidence type="ECO:0000259" key="1">
    <source>
        <dbReference type="Pfam" id="PF12476"/>
    </source>
</evidence>
<keyword evidence="4" id="KW-1185">Reference proteome</keyword>
<name>A0A8J6ZY18_DESMC</name>
<feature type="domain" description="Endonuclease GajA/Old nuclease/RecF-like AAA" evidence="2">
    <location>
        <begin position="1"/>
        <end position="315"/>
    </location>
</feature>
<dbReference type="InterPro" id="IPR051396">
    <property type="entry name" value="Bact_Antivir_Def_Nuclease"/>
</dbReference>
<evidence type="ECO:0000313" key="4">
    <source>
        <dbReference type="Proteomes" id="UP000622533"/>
    </source>
</evidence>
<feature type="domain" description="DUF3696" evidence="1">
    <location>
        <begin position="328"/>
        <end position="377"/>
    </location>
</feature>
<sequence length="386" mass="43478">MIGSLTLTNFKPFQNQPLTFRPLTFLSGLNSTGKSSVLQALLLLRQSYQKGLLSEKGLVLNGDLINIGTAKDAIFEGASKQEQLVFEILWKNGTKSIWKFKNEEEDVGANFLYLTSEDVDEQIYHLSSLFNQNFHYIEAERIGPRAFNQMSYDKVQLLGTLGARCEYTLHFLAVNENRIIANQKLSHPNVKSSQPQYDDPEEKSLALIDQVEAWMGEISPGTRIRIKSNPDMDLINLQSGYGDSNPYRATNVGFGITYTLPIIVAVLASEPDTLILVENPEAHLHPRGQTKMGELLALAASCGVQVVIETHSDHVLNGIRLAVHGGILEPEDVQLHYFQRQEKQGQIFTEVVSPRIDRNGRIDRWPDGFFDEWEKNLITLLKPRDV</sequence>
<dbReference type="AlphaFoldDB" id="A0A8J6ZY18"/>
<reference evidence="3" key="1">
    <citation type="submission" date="2020-10" db="EMBL/GenBank/DDBJ databases">
        <authorList>
            <person name="Castelo-Branco R."/>
            <person name="Eusebio N."/>
            <person name="Adriana R."/>
            <person name="Vieira A."/>
            <person name="Brugerolle De Fraissinette N."/>
            <person name="Rezende De Castro R."/>
            <person name="Schneider M.P."/>
            <person name="Vasconcelos V."/>
            <person name="Leao P.N."/>
        </authorList>
    </citation>
    <scope>NUCLEOTIDE SEQUENCE</scope>
    <source>
        <strain evidence="3">LEGE 12446</strain>
    </source>
</reference>